<protein>
    <recommendedName>
        <fullName evidence="15">Secretin/TonB short N-terminal domain-containing protein</fullName>
    </recommendedName>
</protein>
<dbReference type="SUPFAM" id="SSF56935">
    <property type="entry name" value="Porins"/>
    <property type="match status" value="1"/>
</dbReference>
<reference evidence="13 14" key="1">
    <citation type="submission" date="2017-10" db="EMBL/GenBank/DDBJ databases">
        <title>Frigbacter circumglobatus gen. nov. sp. nov., isolated from sediment cultured in situ.</title>
        <authorList>
            <person name="Zhao Z."/>
        </authorList>
    </citation>
    <scope>NUCLEOTIDE SEQUENCE [LARGE SCALE GENOMIC DNA]</scope>
    <source>
        <strain evidence="13 14">ZYL</strain>
    </source>
</reference>
<gene>
    <name evidence="13" type="ORF">CRD36_02400</name>
</gene>
<evidence type="ECO:0000256" key="10">
    <source>
        <dbReference type="SAM" id="SignalP"/>
    </source>
</evidence>
<keyword evidence="5 9" id="KW-0798">TonB box</keyword>
<keyword evidence="3 8" id="KW-1134">Transmembrane beta strand</keyword>
<evidence type="ECO:0000256" key="9">
    <source>
        <dbReference type="RuleBase" id="RU003357"/>
    </source>
</evidence>
<evidence type="ECO:0008006" key="15">
    <source>
        <dbReference type="Google" id="ProtNLM"/>
    </source>
</evidence>
<dbReference type="PANTHER" id="PTHR47234">
    <property type="match status" value="1"/>
</dbReference>
<keyword evidence="2 8" id="KW-0813">Transport</keyword>
<dbReference type="PANTHER" id="PTHR47234:SF2">
    <property type="entry name" value="TONB-DEPENDENT RECEPTOR"/>
    <property type="match status" value="1"/>
</dbReference>
<dbReference type="PROSITE" id="PS52016">
    <property type="entry name" value="TONB_DEPENDENT_REC_3"/>
    <property type="match status" value="1"/>
</dbReference>
<evidence type="ECO:0000256" key="8">
    <source>
        <dbReference type="PROSITE-ProRule" id="PRU01360"/>
    </source>
</evidence>
<dbReference type="InterPro" id="IPR036942">
    <property type="entry name" value="Beta-barrel_TonB_sf"/>
</dbReference>
<keyword evidence="10" id="KW-0732">Signal</keyword>
<evidence type="ECO:0000259" key="12">
    <source>
        <dbReference type="Pfam" id="PF07715"/>
    </source>
</evidence>
<evidence type="ECO:0000256" key="3">
    <source>
        <dbReference type="ARBA" id="ARBA00022452"/>
    </source>
</evidence>
<evidence type="ECO:0000313" key="13">
    <source>
        <dbReference type="EMBL" id="PHZ85565.1"/>
    </source>
</evidence>
<dbReference type="Gene3D" id="2.40.170.20">
    <property type="entry name" value="TonB-dependent receptor, beta-barrel domain"/>
    <property type="match status" value="1"/>
</dbReference>
<dbReference type="Gene3D" id="3.55.50.30">
    <property type="match status" value="1"/>
</dbReference>
<dbReference type="InterPro" id="IPR000531">
    <property type="entry name" value="Beta-barrel_TonB"/>
</dbReference>
<name>A0A2G4YTB1_9PROT</name>
<dbReference type="AlphaFoldDB" id="A0A2G4YTB1"/>
<dbReference type="EMBL" id="PDEM01000009">
    <property type="protein sequence ID" value="PHZ85565.1"/>
    <property type="molecule type" value="Genomic_DNA"/>
</dbReference>
<dbReference type="Pfam" id="PF00593">
    <property type="entry name" value="TonB_dep_Rec_b-barrel"/>
    <property type="match status" value="1"/>
</dbReference>
<comment type="similarity">
    <text evidence="8 9">Belongs to the TonB-dependent receptor family.</text>
</comment>
<evidence type="ECO:0000313" key="14">
    <source>
        <dbReference type="Proteomes" id="UP000229730"/>
    </source>
</evidence>
<sequence>MSTLMTKRGIVIALSFAILANTAPVCRAESSIASELNQSSSANLIQFSIPEHSVADALILFAEQSREHIIFRFDDAKHIPAKRLTGSYHPIKALLYILKDTGLTAYRNTEGTIVVKKEQNYQKKEDIKKPSTAQTIEKEGSHQKTLIISPSELETTTRKPEEMVITGSRIRRQEFTAPNLVSIIKKETIKKTGTVNIEELLNKLPQVVPSFTGNSNNPGNGLATVDMRGLGAARTLVLLNGRRYVPSSQSGLIDLNTIPSFLIENIEVATGGTSAVYGANAISGVVNFKLRDEIDGFEGLARYRVSHQGDGDKYDVNLAYGDSFNDQKGHAFIHFGVINRHAIMQGDRNFSKFALADGFISPGSENPYFGYGRPLSPELGGIPGLVRSGSYGTPDGLVIGVNNNGPHPGLEKFGPNGENLPFNSEFDKYNYAPYNFLQVPQRQLIATFGVKYQISDQFELFNQTILSNNKVDLELAPTPIELNDIEILVEHPFLAESSKIALRGIDWYSTGSIWQARDTNGSLIFDALGNPVQARQAVNLAYNSDGTISGRTPLWAEDGSPVAVTGTPDADTAGALLYQADGRAVLPRLLRRMSEAGPRQIKYNRRTMNIVLGLQGTVTSHWDMVAQYNYSHYKNNITHKNAILSQSLYNALDIIEIDGTYVCKDMAARQAGCSPANIYGAGNLSAEALNYISTDLAEHTTYSRQDANLYFNGTYNSGLQDNIKILIGTDWHKEDSWYSGDQSSPDNPSTGFNKQVPATGEYHVWSLFSEFQIPVIENTPIFKKLELSGALRYSNYNLIGDVWTFAAGLNWKVTSSLRIRSQFQHAVREPSIEDLYNEKSESYPTVYDPCSRRYSSDGKIIDTSSIRDICIATGVPADQVGLYEQILLQIKEVYSGNIELNVEKSDTVTIGAIYQPRFLPGFKMALDYYRITVNDVIGSFGSGANQTVQNCYNISAPIMSACQNIYRDSKGLLDFINSKITNNGQIVTSGLDGYVQYFHPLDKGIFGDNEKLDLSLQGSYLFSNKYKLVDEKAYIQCAGFFSGNCYTPLPRFRLTQLISWENDTLEVSFRWRHIGPAHKKLNDISDIAVPKLHAKNYFDSYLRYHISDNSILRAGVNNIFDTAPDFVGSDQQQANTFPNLYDTLGTYFHLGINIYY</sequence>
<accession>A0A2G4YTB1</accession>
<evidence type="ECO:0000256" key="6">
    <source>
        <dbReference type="ARBA" id="ARBA00023136"/>
    </source>
</evidence>
<evidence type="ECO:0000256" key="2">
    <source>
        <dbReference type="ARBA" id="ARBA00022448"/>
    </source>
</evidence>
<feature type="domain" description="TonB-dependent receptor-like beta-barrel" evidence="11">
    <location>
        <begin position="585"/>
        <end position="1119"/>
    </location>
</feature>
<feature type="signal peptide" evidence="10">
    <location>
        <begin position="1"/>
        <end position="27"/>
    </location>
</feature>
<keyword evidence="6 8" id="KW-0472">Membrane</keyword>
<dbReference type="InterPro" id="IPR012910">
    <property type="entry name" value="Plug_dom"/>
</dbReference>
<keyword evidence="4 8" id="KW-0812">Transmembrane</keyword>
<organism evidence="13 14">
    <name type="scientific">Paremcibacter congregatus</name>
    <dbReference type="NCBI Taxonomy" id="2043170"/>
    <lineage>
        <taxon>Bacteria</taxon>
        <taxon>Pseudomonadati</taxon>
        <taxon>Pseudomonadota</taxon>
        <taxon>Alphaproteobacteria</taxon>
        <taxon>Emcibacterales</taxon>
        <taxon>Emcibacteraceae</taxon>
        <taxon>Paremcibacter</taxon>
    </lineage>
</organism>
<evidence type="ECO:0000256" key="4">
    <source>
        <dbReference type="ARBA" id="ARBA00022692"/>
    </source>
</evidence>
<dbReference type="InParanoid" id="A0A2G4YTB1"/>
<evidence type="ECO:0000256" key="5">
    <source>
        <dbReference type="ARBA" id="ARBA00023077"/>
    </source>
</evidence>
<evidence type="ECO:0000256" key="7">
    <source>
        <dbReference type="ARBA" id="ARBA00023237"/>
    </source>
</evidence>
<dbReference type="GO" id="GO:0009279">
    <property type="term" value="C:cell outer membrane"/>
    <property type="evidence" value="ECO:0007669"/>
    <property type="project" value="UniProtKB-SubCell"/>
</dbReference>
<dbReference type="RefSeq" id="WP_099471148.1">
    <property type="nucleotide sequence ID" value="NZ_CP041025.1"/>
</dbReference>
<keyword evidence="14" id="KW-1185">Reference proteome</keyword>
<dbReference type="InterPro" id="IPR039426">
    <property type="entry name" value="TonB-dep_rcpt-like"/>
</dbReference>
<dbReference type="Gene3D" id="2.170.130.10">
    <property type="entry name" value="TonB-dependent receptor, plug domain"/>
    <property type="match status" value="1"/>
</dbReference>
<proteinExistence type="inferred from homology"/>
<comment type="subcellular location">
    <subcellularLocation>
        <location evidence="1 8">Cell outer membrane</location>
        <topology evidence="1 8">Multi-pass membrane protein</topology>
    </subcellularLocation>
</comment>
<evidence type="ECO:0000259" key="11">
    <source>
        <dbReference type="Pfam" id="PF00593"/>
    </source>
</evidence>
<feature type="domain" description="TonB-dependent receptor plug" evidence="12">
    <location>
        <begin position="176"/>
        <end position="285"/>
    </location>
</feature>
<keyword evidence="7 8" id="KW-0998">Cell outer membrane</keyword>
<dbReference type="Pfam" id="PF07715">
    <property type="entry name" value="Plug"/>
    <property type="match status" value="1"/>
</dbReference>
<feature type="chain" id="PRO_5013922302" description="Secretin/TonB short N-terminal domain-containing protein" evidence="10">
    <location>
        <begin position="28"/>
        <end position="1156"/>
    </location>
</feature>
<dbReference type="InterPro" id="IPR037066">
    <property type="entry name" value="Plug_dom_sf"/>
</dbReference>
<comment type="caution">
    <text evidence="13">The sequence shown here is derived from an EMBL/GenBank/DDBJ whole genome shotgun (WGS) entry which is preliminary data.</text>
</comment>
<dbReference type="OrthoDB" id="7051241at2"/>
<evidence type="ECO:0000256" key="1">
    <source>
        <dbReference type="ARBA" id="ARBA00004571"/>
    </source>
</evidence>
<dbReference type="Proteomes" id="UP000229730">
    <property type="component" value="Unassembled WGS sequence"/>
</dbReference>